<dbReference type="EMBL" id="JBGBPQ010000030">
    <property type="protein sequence ID" value="KAL1495965.1"/>
    <property type="molecule type" value="Genomic_DNA"/>
</dbReference>
<dbReference type="Pfam" id="PF05046">
    <property type="entry name" value="Img2"/>
    <property type="match status" value="1"/>
</dbReference>
<gene>
    <name evidence="7" type="ORF">AB1Y20_014606</name>
</gene>
<dbReference type="PANTHER" id="PTHR13477">
    <property type="entry name" value="MITOCHONDRIAL 39S RIBOSOMAL PROTEIN L49"/>
    <property type="match status" value="1"/>
</dbReference>
<sequence length="103" mass="11346">MLRLARFFCSAAETAASATARSSPPAFMVYRSRMGNLPIYTDFRGGGGTKKVTILRKFAGDISALQQEVEQVCGVPTVLFHGRLEVKGNHRVKLGKWLTRLGF</sequence>
<reference evidence="7 8" key="1">
    <citation type="journal article" date="2024" name="Science">
        <title>Giant polyketide synthase enzymes in the biosynthesis of giant marine polyether toxins.</title>
        <authorList>
            <person name="Fallon T.R."/>
            <person name="Shende V.V."/>
            <person name="Wierzbicki I.H."/>
            <person name="Pendleton A.L."/>
            <person name="Watervoot N.F."/>
            <person name="Auber R.P."/>
            <person name="Gonzalez D.J."/>
            <person name="Wisecaver J.H."/>
            <person name="Moore B.S."/>
        </authorList>
    </citation>
    <scope>NUCLEOTIDE SEQUENCE [LARGE SCALE GENOMIC DNA]</scope>
    <source>
        <strain evidence="7 8">12B1</strain>
    </source>
</reference>
<keyword evidence="8" id="KW-1185">Reference proteome</keyword>
<dbReference type="InterPro" id="IPR007740">
    <property type="entry name" value="Ribosomal_mL49"/>
</dbReference>
<name>A0AB34IEN2_PRYPA</name>
<comment type="subcellular location">
    <subcellularLocation>
        <location evidence="1">Mitochondrion</location>
    </subcellularLocation>
</comment>
<evidence type="ECO:0000256" key="1">
    <source>
        <dbReference type="ARBA" id="ARBA00004173"/>
    </source>
</evidence>
<evidence type="ECO:0000256" key="2">
    <source>
        <dbReference type="ARBA" id="ARBA00005677"/>
    </source>
</evidence>
<organism evidence="7 8">
    <name type="scientific">Prymnesium parvum</name>
    <name type="common">Toxic golden alga</name>
    <dbReference type="NCBI Taxonomy" id="97485"/>
    <lineage>
        <taxon>Eukaryota</taxon>
        <taxon>Haptista</taxon>
        <taxon>Haptophyta</taxon>
        <taxon>Prymnesiophyceae</taxon>
        <taxon>Prymnesiales</taxon>
        <taxon>Prymnesiaceae</taxon>
        <taxon>Prymnesium</taxon>
    </lineage>
</organism>
<dbReference type="PANTHER" id="PTHR13477:SF0">
    <property type="entry name" value="LARGE RIBOSOMAL SUBUNIT PROTEIN ML49"/>
    <property type="match status" value="1"/>
</dbReference>
<evidence type="ECO:0000256" key="4">
    <source>
        <dbReference type="ARBA" id="ARBA00023128"/>
    </source>
</evidence>
<evidence type="ECO:0000256" key="3">
    <source>
        <dbReference type="ARBA" id="ARBA00022980"/>
    </source>
</evidence>
<keyword evidence="5" id="KW-0687">Ribonucleoprotein</keyword>
<dbReference type="GO" id="GO:0006412">
    <property type="term" value="P:translation"/>
    <property type="evidence" value="ECO:0007669"/>
    <property type="project" value="InterPro"/>
</dbReference>
<dbReference type="Gene3D" id="3.30.780.10">
    <property type="entry name" value="SUI1-like domain"/>
    <property type="match status" value="1"/>
</dbReference>
<dbReference type="Proteomes" id="UP001515480">
    <property type="component" value="Unassembled WGS sequence"/>
</dbReference>
<comment type="similarity">
    <text evidence="2">Belongs to the mitochondrion-specific ribosomal protein mL49 family.</text>
</comment>
<dbReference type="GO" id="GO:0005762">
    <property type="term" value="C:mitochondrial large ribosomal subunit"/>
    <property type="evidence" value="ECO:0007669"/>
    <property type="project" value="TreeGrafter"/>
</dbReference>
<dbReference type="GO" id="GO:0003735">
    <property type="term" value="F:structural constituent of ribosome"/>
    <property type="evidence" value="ECO:0007669"/>
    <property type="project" value="InterPro"/>
</dbReference>
<evidence type="ECO:0000256" key="6">
    <source>
        <dbReference type="ARBA" id="ARBA00035191"/>
    </source>
</evidence>
<protein>
    <recommendedName>
        <fullName evidence="6">Large ribosomal subunit protein mL49</fullName>
    </recommendedName>
</protein>
<evidence type="ECO:0000256" key="5">
    <source>
        <dbReference type="ARBA" id="ARBA00023274"/>
    </source>
</evidence>
<evidence type="ECO:0000313" key="8">
    <source>
        <dbReference type="Proteomes" id="UP001515480"/>
    </source>
</evidence>
<accession>A0AB34IEN2</accession>
<dbReference type="AlphaFoldDB" id="A0AB34IEN2"/>
<comment type="caution">
    <text evidence="7">The sequence shown here is derived from an EMBL/GenBank/DDBJ whole genome shotgun (WGS) entry which is preliminary data.</text>
</comment>
<proteinExistence type="inferred from homology"/>
<evidence type="ECO:0000313" key="7">
    <source>
        <dbReference type="EMBL" id="KAL1495965.1"/>
    </source>
</evidence>
<keyword evidence="4" id="KW-0496">Mitochondrion</keyword>
<keyword evidence="3" id="KW-0689">Ribosomal protein</keyword>